<feature type="compositionally biased region" description="Basic and acidic residues" evidence="1">
    <location>
        <begin position="610"/>
        <end position="633"/>
    </location>
</feature>
<dbReference type="Pfam" id="PF11957">
    <property type="entry name" value="efThoc1"/>
    <property type="match status" value="1"/>
</dbReference>
<dbReference type="Proteomes" id="UP001146793">
    <property type="component" value="Unassembled WGS sequence"/>
</dbReference>
<feature type="compositionally biased region" description="Basic and acidic residues" evidence="1">
    <location>
        <begin position="208"/>
        <end position="253"/>
    </location>
</feature>
<dbReference type="GO" id="GO:0006406">
    <property type="term" value="P:mRNA export from nucleus"/>
    <property type="evidence" value="ECO:0007669"/>
    <property type="project" value="TreeGrafter"/>
</dbReference>
<dbReference type="AlphaFoldDB" id="A0AAV7ZFT1"/>
<feature type="compositionally biased region" description="Basic and acidic residues" evidence="1">
    <location>
        <begin position="492"/>
        <end position="503"/>
    </location>
</feature>
<dbReference type="EMBL" id="JANTQA010000030">
    <property type="protein sequence ID" value="KAJ3440593.1"/>
    <property type="molecule type" value="Genomic_DNA"/>
</dbReference>
<evidence type="ECO:0000256" key="1">
    <source>
        <dbReference type="SAM" id="MobiDB-lite"/>
    </source>
</evidence>
<feature type="region of interest" description="Disordered" evidence="1">
    <location>
        <begin position="610"/>
        <end position="645"/>
    </location>
</feature>
<organism evidence="2 3">
    <name type="scientific">Anaeramoeba flamelloides</name>
    <dbReference type="NCBI Taxonomy" id="1746091"/>
    <lineage>
        <taxon>Eukaryota</taxon>
        <taxon>Metamonada</taxon>
        <taxon>Anaeramoebidae</taxon>
        <taxon>Anaeramoeba</taxon>
    </lineage>
</organism>
<feature type="compositionally biased region" description="Basic residues" evidence="1">
    <location>
        <begin position="634"/>
        <end position="645"/>
    </location>
</feature>
<dbReference type="GO" id="GO:0000445">
    <property type="term" value="C:THO complex part of transcription export complex"/>
    <property type="evidence" value="ECO:0007669"/>
    <property type="project" value="TreeGrafter"/>
</dbReference>
<reference evidence="2" key="1">
    <citation type="submission" date="2022-08" db="EMBL/GenBank/DDBJ databases">
        <title>Novel sulphate-reducing endosymbionts in the free-living metamonad Anaeramoeba.</title>
        <authorList>
            <person name="Jerlstrom-Hultqvist J."/>
            <person name="Cepicka I."/>
            <person name="Gallot-Lavallee L."/>
            <person name="Salas-Leiva D."/>
            <person name="Curtis B.A."/>
            <person name="Zahonova K."/>
            <person name="Pipaliya S."/>
            <person name="Dacks J."/>
            <person name="Roger A.J."/>
        </authorList>
    </citation>
    <scope>NUCLEOTIDE SEQUENCE</scope>
    <source>
        <strain evidence="2">Busselton2</strain>
    </source>
</reference>
<feature type="region of interest" description="Disordered" evidence="1">
    <location>
        <begin position="424"/>
        <end position="453"/>
    </location>
</feature>
<evidence type="ECO:0000313" key="3">
    <source>
        <dbReference type="Proteomes" id="UP001146793"/>
    </source>
</evidence>
<dbReference type="PANTHER" id="PTHR13265:SF0">
    <property type="entry name" value="HPR1"/>
    <property type="match status" value="1"/>
</dbReference>
<gene>
    <name evidence="2" type="ORF">M0812_14262</name>
</gene>
<sequence length="645" mass="77311">METFHEIKNNCVEILKKTLDSQNLKEAENNFNKEIKNEISHLDSTIQETILELIFRKSQQELISNNKNCLFLLNFAINLSCKETLSSKITLLLFEDFFDSCFSIEIMKQTFDLLQQQLNWIKTLVKDILHKLIILRTCNQLLERISKTEDHVFYSQIRMFLTNLFPLSEKSGVNLASSFNNYWDLMYEKETTTNPNNLKQDGMEIETEEKKDQTTEKKEITKENEKEITKEKDQENTNENEKKENQKENEKHKEELKKKAFDYSFYKTFWELQSYLTGKKKFLINNNCIELIELLEKVISKLESVSVNHLNNNFFPFLFQKYLTSSKVFEETLKDYNFKKTILFQILIFFNSIKAKLNDDDYFNKNEIRKKQLITLNDRALKLLKKLYPKSFEQLQAILHNNNNWAIWKKEKCPDILSKIEQQNKLENENRRANQKKKQTQKKHRTSRNLKKANVKSTKRKLDFFQNWKFDENFINKINKSHDENVNNNEMGNEKGGEKEKEKENNYDQFEQNLSLWNYLKPITNEIDNKLEVDNKKFSNISPEYNWKAFRLIRSSNMNLLKENNDLKAMTVSFINQKDKEVEDEKEEGSGKERKKIEWENEKPKFNLKFDENNKNISKLHKENDKKKTVMQEKKRKRTNSHVKK</sequence>
<comment type="caution">
    <text evidence="2">The sequence shown here is derived from an EMBL/GenBank/DDBJ whole genome shotgun (WGS) entry which is preliminary data.</text>
</comment>
<dbReference type="InterPro" id="IPR021861">
    <property type="entry name" value="THO_THOC1"/>
</dbReference>
<feature type="region of interest" description="Disordered" evidence="1">
    <location>
        <begin position="193"/>
        <end position="253"/>
    </location>
</feature>
<feature type="region of interest" description="Disordered" evidence="1">
    <location>
        <begin position="482"/>
        <end position="503"/>
    </location>
</feature>
<dbReference type="PANTHER" id="PTHR13265">
    <property type="entry name" value="THO COMPLEX SUBUNIT 1"/>
    <property type="match status" value="1"/>
</dbReference>
<protein>
    <submittedName>
        <fullName evidence="2">Hpr1</fullName>
    </submittedName>
</protein>
<feature type="compositionally biased region" description="Basic residues" evidence="1">
    <location>
        <begin position="433"/>
        <end position="453"/>
    </location>
</feature>
<proteinExistence type="predicted"/>
<accession>A0AAV7ZFT1</accession>
<evidence type="ECO:0000313" key="2">
    <source>
        <dbReference type="EMBL" id="KAJ3440593.1"/>
    </source>
</evidence>
<name>A0AAV7ZFT1_9EUKA</name>